<name>A0A6J4M547_9CYAN</name>
<protein>
    <submittedName>
        <fullName evidence="1">Uncharacterized protein</fullName>
    </submittedName>
</protein>
<gene>
    <name evidence="1" type="ORF">AVDCRST_MAG94-2701</name>
</gene>
<dbReference type="EMBL" id="CADCTY010000945">
    <property type="protein sequence ID" value="CAA9349150.1"/>
    <property type="molecule type" value="Genomic_DNA"/>
</dbReference>
<organism evidence="1">
    <name type="scientific">uncultured Leptolyngbya sp</name>
    <dbReference type="NCBI Taxonomy" id="332963"/>
    <lineage>
        <taxon>Bacteria</taxon>
        <taxon>Bacillati</taxon>
        <taxon>Cyanobacteriota</taxon>
        <taxon>Cyanophyceae</taxon>
        <taxon>Leptolyngbyales</taxon>
        <taxon>Leptolyngbyaceae</taxon>
        <taxon>Leptolyngbya group</taxon>
        <taxon>Leptolyngbya</taxon>
        <taxon>environmental samples</taxon>
    </lineage>
</organism>
<proteinExistence type="predicted"/>
<dbReference type="AlphaFoldDB" id="A0A6J4M547"/>
<reference evidence="1" key="1">
    <citation type="submission" date="2020-02" db="EMBL/GenBank/DDBJ databases">
        <authorList>
            <person name="Meier V. D."/>
        </authorList>
    </citation>
    <scope>NUCLEOTIDE SEQUENCE</scope>
    <source>
        <strain evidence="1">AVDCRST_MAG94</strain>
    </source>
</reference>
<evidence type="ECO:0000313" key="1">
    <source>
        <dbReference type="EMBL" id="CAA9349150.1"/>
    </source>
</evidence>
<accession>A0A6J4M547</accession>
<sequence>MNRRSTTNSCLPSDRASALLLAFNCVTVQHICQVAIVNEATMARLR</sequence>